<feature type="region of interest" description="Disordered" evidence="7">
    <location>
        <begin position="244"/>
        <end position="277"/>
    </location>
</feature>
<evidence type="ECO:0000256" key="5">
    <source>
        <dbReference type="ARBA" id="ARBA00023163"/>
    </source>
</evidence>
<dbReference type="FunFam" id="4.10.280.10:FF:000059">
    <property type="entry name" value="transcription factor UNE10 isoform X1"/>
    <property type="match status" value="1"/>
</dbReference>
<dbReference type="Gene3D" id="4.10.280.10">
    <property type="entry name" value="Helix-loop-helix DNA-binding domain"/>
    <property type="match status" value="1"/>
</dbReference>
<dbReference type="Pfam" id="PF00010">
    <property type="entry name" value="HLH"/>
    <property type="match status" value="1"/>
</dbReference>
<evidence type="ECO:0000256" key="1">
    <source>
        <dbReference type="ARBA" id="ARBA00004123"/>
    </source>
</evidence>
<dbReference type="GO" id="GO:0005634">
    <property type="term" value="C:nucleus"/>
    <property type="evidence" value="ECO:0007669"/>
    <property type="project" value="UniProtKB-SubCell"/>
</dbReference>
<dbReference type="PANTHER" id="PTHR45855:SF23">
    <property type="entry name" value="TRANSCRIPTION FACTOR MEE8-RELATED"/>
    <property type="match status" value="1"/>
</dbReference>
<feature type="domain" description="BHLH" evidence="8">
    <location>
        <begin position="311"/>
        <end position="360"/>
    </location>
</feature>
<keyword evidence="6" id="KW-0539">Nucleus</keyword>
<protein>
    <recommendedName>
        <fullName evidence="8">BHLH domain-containing protein</fullName>
    </recommendedName>
</protein>
<feature type="region of interest" description="Disordered" evidence="7">
    <location>
        <begin position="305"/>
        <end position="324"/>
    </location>
</feature>
<evidence type="ECO:0000256" key="3">
    <source>
        <dbReference type="ARBA" id="ARBA00023015"/>
    </source>
</evidence>
<dbReference type="PANTHER" id="PTHR45855">
    <property type="entry name" value="TRANSCRIPTION FACTOR PIF1-RELATED"/>
    <property type="match status" value="1"/>
</dbReference>
<dbReference type="SMART" id="SM00353">
    <property type="entry name" value="HLH"/>
    <property type="match status" value="1"/>
</dbReference>
<sequence>MNQCVPSWDLDDPAAVIAGGGLNNHPVHAAGGGAYRGAAVPAGTRTGASAFAPVVVPMSYQYYEVAELTWQKGNISSHGLLNRPPPSKQYAPAAAPSQSQQLHGIVGGGGGTVAAGDRETLEAVVGEAAARSHFLLSQHPQPPVQHPAAPWLGVARSGADALVPCAVAARVAAGDEAAAERGDGSAADDASRRKRARVVVGEDGLVCASQGSAAPGRRGESALLTLDGCCGTAGADDLCGFTATTNNSTSLDRDDDKGSPDTENTSIGGGASDSRCFSRRSQRDGLCDEAENVVIKGDGAVRSSISTKRSRAAAIHNESERKRRDRINQKMKTLQKLVPNSSKTDKASMLDEVIDYLKQLQAQVQVMSRMSSMMMPMAMPQLQMSVMAQMAHMAQMAQMAQGMMNMGSLAQPSYAGLTPPMMPPFVPAAAMSWDPTAAAAAASNAGAGVVGTTDRAPQPAGGIAGSVPDAFSAFLACQAQQNGQQQPGGMEAYNKMVALYQKMSQQQQQQQQGQPSNSSKQ</sequence>
<keyword evidence="5" id="KW-0804">Transcription</keyword>
<dbReference type="GO" id="GO:0003677">
    <property type="term" value="F:DNA binding"/>
    <property type="evidence" value="ECO:0007669"/>
    <property type="project" value="UniProtKB-KW"/>
</dbReference>
<dbReference type="AlphaFoldDB" id="A0ABC8YAR9"/>
<dbReference type="InterPro" id="IPR047265">
    <property type="entry name" value="PIF1-like_bHLH"/>
</dbReference>
<dbReference type="InterPro" id="IPR011598">
    <property type="entry name" value="bHLH_dom"/>
</dbReference>
<dbReference type="InterPro" id="IPR031066">
    <property type="entry name" value="bHLH_ALC-like_plant"/>
</dbReference>
<evidence type="ECO:0000256" key="6">
    <source>
        <dbReference type="ARBA" id="ARBA00023242"/>
    </source>
</evidence>
<name>A0ABC8YAR9_9POAL</name>
<evidence type="ECO:0000256" key="2">
    <source>
        <dbReference type="ARBA" id="ARBA00005510"/>
    </source>
</evidence>
<keyword evidence="10" id="KW-1185">Reference proteome</keyword>
<dbReference type="SUPFAM" id="SSF47459">
    <property type="entry name" value="HLH, helix-loop-helix DNA-binding domain"/>
    <property type="match status" value="1"/>
</dbReference>
<accession>A0ABC8YAR9</accession>
<keyword evidence="3" id="KW-0805">Transcription regulation</keyword>
<proteinExistence type="inferred from homology"/>
<comment type="subcellular location">
    <subcellularLocation>
        <location evidence="1">Nucleus</location>
    </subcellularLocation>
</comment>
<evidence type="ECO:0000259" key="8">
    <source>
        <dbReference type="PROSITE" id="PS50888"/>
    </source>
</evidence>
<evidence type="ECO:0000256" key="7">
    <source>
        <dbReference type="SAM" id="MobiDB-lite"/>
    </source>
</evidence>
<dbReference type="EMBL" id="OZ075126">
    <property type="protein sequence ID" value="CAL4940571.1"/>
    <property type="molecule type" value="Genomic_DNA"/>
</dbReference>
<reference evidence="9" key="1">
    <citation type="submission" date="2024-10" db="EMBL/GenBank/DDBJ databases">
        <authorList>
            <person name="Ryan C."/>
        </authorList>
    </citation>
    <scope>NUCLEOTIDE SEQUENCE [LARGE SCALE GENOMIC DNA]</scope>
</reference>
<dbReference type="InterPro" id="IPR036638">
    <property type="entry name" value="HLH_DNA-bd_sf"/>
</dbReference>
<keyword evidence="4" id="KW-0238">DNA-binding</keyword>
<dbReference type="CDD" id="cd11445">
    <property type="entry name" value="bHLH_AtPIF_like"/>
    <property type="match status" value="1"/>
</dbReference>
<gene>
    <name evidence="9" type="ORF">URODEC1_LOCUS32597</name>
</gene>
<organism evidence="9 10">
    <name type="scientific">Urochloa decumbens</name>
    <dbReference type="NCBI Taxonomy" id="240449"/>
    <lineage>
        <taxon>Eukaryota</taxon>
        <taxon>Viridiplantae</taxon>
        <taxon>Streptophyta</taxon>
        <taxon>Embryophyta</taxon>
        <taxon>Tracheophyta</taxon>
        <taxon>Spermatophyta</taxon>
        <taxon>Magnoliopsida</taxon>
        <taxon>Liliopsida</taxon>
        <taxon>Poales</taxon>
        <taxon>Poaceae</taxon>
        <taxon>PACMAD clade</taxon>
        <taxon>Panicoideae</taxon>
        <taxon>Panicodae</taxon>
        <taxon>Paniceae</taxon>
        <taxon>Melinidinae</taxon>
        <taxon>Urochloa</taxon>
    </lineage>
</organism>
<dbReference type="Proteomes" id="UP001497457">
    <property type="component" value="Chromosome 16b"/>
</dbReference>
<evidence type="ECO:0000313" key="10">
    <source>
        <dbReference type="Proteomes" id="UP001497457"/>
    </source>
</evidence>
<feature type="compositionally biased region" description="Basic and acidic residues" evidence="7">
    <location>
        <begin position="251"/>
        <end position="260"/>
    </location>
</feature>
<dbReference type="PROSITE" id="PS50888">
    <property type="entry name" value="BHLH"/>
    <property type="match status" value="1"/>
</dbReference>
<evidence type="ECO:0000256" key="4">
    <source>
        <dbReference type="ARBA" id="ARBA00023125"/>
    </source>
</evidence>
<comment type="similarity">
    <text evidence="2">Belongs to the bHLH protein family.</text>
</comment>
<feature type="region of interest" description="Disordered" evidence="7">
    <location>
        <begin position="502"/>
        <end position="521"/>
    </location>
</feature>
<evidence type="ECO:0000313" key="9">
    <source>
        <dbReference type="EMBL" id="CAL4940571.1"/>
    </source>
</evidence>